<protein>
    <submittedName>
        <fullName evidence="2">Acetyltransferase (GNAT) family protein</fullName>
    </submittedName>
</protein>
<name>A0A1G9J235_9ACTN</name>
<dbReference type="InterPro" id="IPR016181">
    <property type="entry name" value="Acyl_CoA_acyltransferase"/>
</dbReference>
<dbReference type="SUPFAM" id="SSF55729">
    <property type="entry name" value="Acyl-CoA N-acyltransferases (Nat)"/>
    <property type="match status" value="1"/>
</dbReference>
<keyword evidence="3" id="KW-1185">Reference proteome</keyword>
<proteinExistence type="predicted"/>
<dbReference type="EMBL" id="FNGF01000005">
    <property type="protein sequence ID" value="SDL31578.1"/>
    <property type="molecule type" value="Genomic_DNA"/>
</dbReference>
<dbReference type="PROSITE" id="PS51186">
    <property type="entry name" value="GNAT"/>
    <property type="match status" value="1"/>
</dbReference>
<gene>
    <name evidence="2" type="ORF">SAMN05216298_3373</name>
</gene>
<keyword evidence="2" id="KW-0808">Transferase</keyword>
<reference evidence="3" key="1">
    <citation type="submission" date="2016-10" db="EMBL/GenBank/DDBJ databases">
        <authorList>
            <person name="Varghese N."/>
            <person name="Submissions S."/>
        </authorList>
    </citation>
    <scope>NUCLEOTIDE SEQUENCE [LARGE SCALE GENOMIC DNA]</scope>
    <source>
        <strain evidence="3">CGMCC 4.3147</strain>
    </source>
</reference>
<evidence type="ECO:0000313" key="3">
    <source>
        <dbReference type="Proteomes" id="UP000198662"/>
    </source>
</evidence>
<dbReference type="InterPro" id="IPR000182">
    <property type="entry name" value="GNAT_dom"/>
</dbReference>
<dbReference type="Pfam" id="PF13508">
    <property type="entry name" value="Acetyltransf_7"/>
    <property type="match status" value="1"/>
</dbReference>
<evidence type="ECO:0000259" key="1">
    <source>
        <dbReference type="PROSITE" id="PS51186"/>
    </source>
</evidence>
<dbReference type="AlphaFoldDB" id="A0A1G9J235"/>
<dbReference type="GO" id="GO:0016747">
    <property type="term" value="F:acyltransferase activity, transferring groups other than amino-acyl groups"/>
    <property type="evidence" value="ECO:0007669"/>
    <property type="project" value="InterPro"/>
</dbReference>
<dbReference type="OrthoDB" id="3729649at2"/>
<accession>A0A1G9J235</accession>
<sequence>MGFTTVERSRPDALFTAVYRGLFAPSFPPGELGSEASLADALRDGSADLFAVVDDAGAPVAAAFGEWSAHARVQLLTYLAVGPAARGGGIGGRLLREAVGAWAARRDPCLVVAEIEDPRAPAHDAHGDPRRRLAFYEAAGAQVLDVPYFQPGFGGPGHRVLGMLLLVLHAAPQLRHGDAVDGEALRTFMEDYLEAVEGAVTADAATTALLEALDRPGGVPMGPWRPGQ</sequence>
<dbReference type="RefSeq" id="WP_091051630.1">
    <property type="nucleotide sequence ID" value="NZ_FNGF01000005.1"/>
</dbReference>
<organism evidence="2 3">
    <name type="scientific">Glycomyces sambucus</name>
    <dbReference type="NCBI Taxonomy" id="380244"/>
    <lineage>
        <taxon>Bacteria</taxon>
        <taxon>Bacillati</taxon>
        <taxon>Actinomycetota</taxon>
        <taxon>Actinomycetes</taxon>
        <taxon>Glycomycetales</taxon>
        <taxon>Glycomycetaceae</taxon>
        <taxon>Glycomyces</taxon>
    </lineage>
</organism>
<dbReference type="Gene3D" id="3.40.630.30">
    <property type="match status" value="1"/>
</dbReference>
<evidence type="ECO:0000313" key="2">
    <source>
        <dbReference type="EMBL" id="SDL31578.1"/>
    </source>
</evidence>
<dbReference type="Proteomes" id="UP000198662">
    <property type="component" value="Unassembled WGS sequence"/>
</dbReference>
<feature type="domain" description="N-acetyltransferase" evidence="1">
    <location>
        <begin position="4"/>
        <end position="166"/>
    </location>
</feature>
<dbReference type="STRING" id="380244.SAMN05216298_3373"/>